<dbReference type="SMART" id="SM00850">
    <property type="entry name" value="LytTR"/>
    <property type="match status" value="1"/>
</dbReference>
<dbReference type="PROSITE" id="PS50110">
    <property type="entry name" value="RESPONSE_REGULATORY"/>
    <property type="match status" value="1"/>
</dbReference>
<dbReference type="RefSeq" id="WP_119051835.1">
    <property type="nucleotide sequence ID" value="NZ_CP032157.1"/>
</dbReference>
<evidence type="ECO:0000256" key="1">
    <source>
        <dbReference type="PROSITE-ProRule" id="PRU00169"/>
    </source>
</evidence>
<name>A0A3B7MSK8_9BACT</name>
<dbReference type="SMART" id="SM00448">
    <property type="entry name" value="REC"/>
    <property type="match status" value="1"/>
</dbReference>
<dbReference type="InterPro" id="IPR011006">
    <property type="entry name" value="CheY-like_superfamily"/>
</dbReference>
<dbReference type="GO" id="GO:0003677">
    <property type="term" value="F:DNA binding"/>
    <property type="evidence" value="ECO:0007669"/>
    <property type="project" value="UniProtKB-KW"/>
</dbReference>
<sequence length="249" mass="28710">MIKAVIIDDEHHSIETLKWKLENYCPEVSVIASFEKPAEGVAWLKQNEPDLLFLDIEMPMLNGFDVLEELGREIAFDVIFTTAYDNFGIQAVKCSALDYLLKPVQNKELKEAIEKHQHKAQRKIPAEQVEALLTNVQAEKKGKMGRIALASKESIEFVDPQVIICCEANSNYTTVYLTDNRKKVISRILKDFEDMLAPYHFFRAHNSYLVNLNQVREFIRGDGGYLVMENKMKIPVSKNRREELMNLLM</sequence>
<dbReference type="PANTHER" id="PTHR37299:SF1">
    <property type="entry name" value="STAGE 0 SPORULATION PROTEIN A HOMOLOG"/>
    <property type="match status" value="1"/>
</dbReference>
<evidence type="ECO:0000259" key="3">
    <source>
        <dbReference type="PROSITE" id="PS50930"/>
    </source>
</evidence>
<dbReference type="PROSITE" id="PS50930">
    <property type="entry name" value="HTH_LYTTR"/>
    <property type="match status" value="1"/>
</dbReference>
<feature type="modified residue" description="4-aspartylphosphate" evidence="1">
    <location>
        <position position="55"/>
    </location>
</feature>
<keyword evidence="1" id="KW-0597">Phosphoprotein</keyword>
<dbReference type="Proteomes" id="UP000263900">
    <property type="component" value="Chromosome"/>
</dbReference>
<evidence type="ECO:0000313" key="5">
    <source>
        <dbReference type="Proteomes" id="UP000263900"/>
    </source>
</evidence>
<dbReference type="Pfam" id="PF00072">
    <property type="entry name" value="Response_reg"/>
    <property type="match status" value="1"/>
</dbReference>
<proteinExistence type="predicted"/>
<protein>
    <submittedName>
        <fullName evidence="4">DNA-binding response regulator</fullName>
    </submittedName>
</protein>
<keyword evidence="4" id="KW-0238">DNA-binding</keyword>
<dbReference type="InterPro" id="IPR001789">
    <property type="entry name" value="Sig_transdc_resp-reg_receiver"/>
</dbReference>
<evidence type="ECO:0000313" key="4">
    <source>
        <dbReference type="EMBL" id="AXY75956.1"/>
    </source>
</evidence>
<dbReference type="AlphaFoldDB" id="A0A3B7MSK8"/>
<evidence type="ECO:0000259" key="2">
    <source>
        <dbReference type="PROSITE" id="PS50110"/>
    </source>
</evidence>
<accession>A0A3B7MSK8</accession>
<gene>
    <name evidence="4" type="ORF">D3H65_19075</name>
</gene>
<dbReference type="KEGG" id="pseg:D3H65_19075"/>
<dbReference type="OrthoDB" id="2168082at2"/>
<feature type="domain" description="HTH LytTR-type" evidence="3">
    <location>
        <begin position="147"/>
        <end position="249"/>
    </location>
</feature>
<keyword evidence="5" id="KW-1185">Reference proteome</keyword>
<reference evidence="4 5" key="1">
    <citation type="submission" date="2018-09" db="EMBL/GenBank/DDBJ databases">
        <title>Genome sequencing of strain 6GH32-13.</title>
        <authorList>
            <person name="Weon H.-Y."/>
            <person name="Heo J."/>
            <person name="Kwon S.-W."/>
        </authorList>
    </citation>
    <scope>NUCLEOTIDE SEQUENCE [LARGE SCALE GENOMIC DNA]</scope>
    <source>
        <strain evidence="4 5">5GH32-13</strain>
    </source>
</reference>
<dbReference type="InterPro" id="IPR007492">
    <property type="entry name" value="LytTR_DNA-bd_dom"/>
</dbReference>
<dbReference type="EMBL" id="CP032157">
    <property type="protein sequence ID" value="AXY75956.1"/>
    <property type="molecule type" value="Genomic_DNA"/>
</dbReference>
<dbReference type="Pfam" id="PF04397">
    <property type="entry name" value="LytTR"/>
    <property type="match status" value="1"/>
</dbReference>
<dbReference type="SUPFAM" id="SSF52172">
    <property type="entry name" value="CheY-like"/>
    <property type="match status" value="1"/>
</dbReference>
<feature type="domain" description="Response regulatory" evidence="2">
    <location>
        <begin position="3"/>
        <end position="117"/>
    </location>
</feature>
<organism evidence="4 5">
    <name type="scientific">Paraflavitalea soli</name>
    <dbReference type="NCBI Taxonomy" id="2315862"/>
    <lineage>
        <taxon>Bacteria</taxon>
        <taxon>Pseudomonadati</taxon>
        <taxon>Bacteroidota</taxon>
        <taxon>Chitinophagia</taxon>
        <taxon>Chitinophagales</taxon>
        <taxon>Chitinophagaceae</taxon>
        <taxon>Paraflavitalea</taxon>
    </lineage>
</organism>
<dbReference type="PANTHER" id="PTHR37299">
    <property type="entry name" value="TRANSCRIPTIONAL REGULATOR-RELATED"/>
    <property type="match status" value="1"/>
</dbReference>
<dbReference type="Gene3D" id="2.40.50.1020">
    <property type="entry name" value="LytTr DNA-binding domain"/>
    <property type="match status" value="1"/>
</dbReference>
<dbReference type="GO" id="GO:0000156">
    <property type="term" value="F:phosphorelay response regulator activity"/>
    <property type="evidence" value="ECO:0007669"/>
    <property type="project" value="InterPro"/>
</dbReference>
<dbReference type="Gene3D" id="3.40.50.2300">
    <property type="match status" value="1"/>
</dbReference>
<dbReference type="InterPro" id="IPR046947">
    <property type="entry name" value="LytR-like"/>
</dbReference>